<dbReference type="Gene3D" id="2.60.120.290">
    <property type="entry name" value="Spermadhesin, CUB domain"/>
    <property type="match status" value="1"/>
</dbReference>
<dbReference type="CDD" id="cd07066">
    <property type="entry name" value="CRD_FZ"/>
    <property type="match status" value="1"/>
</dbReference>
<evidence type="ECO:0000259" key="17">
    <source>
        <dbReference type="PROSITE" id="PS50240"/>
    </source>
</evidence>
<proteinExistence type="predicted"/>
<evidence type="ECO:0000259" key="14">
    <source>
        <dbReference type="PROSITE" id="PS01180"/>
    </source>
</evidence>
<feature type="disulfide bond" evidence="11">
    <location>
        <begin position="936"/>
        <end position="951"/>
    </location>
</feature>
<evidence type="ECO:0000256" key="5">
    <source>
        <dbReference type="ARBA" id="ARBA00022801"/>
    </source>
</evidence>
<dbReference type="SMART" id="SM00020">
    <property type="entry name" value="Tryp_SPc"/>
    <property type="match status" value="1"/>
</dbReference>
<dbReference type="GO" id="GO:0004252">
    <property type="term" value="F:serine-type endopeptidase activity"/>
    <property type="evidence" value="ECO:0007669"/>
    <property type="project" value="InterPro"/>
</dbReference>
<dbReference type="SUPFAM" id="SSF63501">
    <property type="entry name" value="Frizzled cysteine-rich domain"/>
    <property type="match status" value="1"/>
</dbReference>
<name>A0A913ZLF9_PATMI</name>
<evidence type="ECO:0000256" key="11">
    <source>
        <dbReference type="PROSITE-ProRule" id="PRU00124"/>
    </source>
</evidence>
<dbReference type="OMA" id="CFPSWWR"/>
<evidence type="ECO:0000259" key="15">
    <source>
        <dbReference type="PROSITE" id="PS50024"/>
    </source>
</evidence>
<dbReference type="PROSITE" id="PS50038">
    <property type="entry name" value="FZ"/>
    <property type="match status" value="1"/>
</dbReference>
<keyword evidence="3" id="KW-0645">Protease</keyword>
<evidence type="ECO:0000256" key="3">
    <source>
        <dbReference type="ARBA" id="ARBA00022670"/>
    </source>
</evidence>
<dbReference type="InterPro" id="IPR001254">
    <property type="entry name" value="Trypsin_dom"/>
</dbReference>
<dbReference type="CDD" id="cd00112">
    <property type="entry name" value="LDLa"/>
    <property type="match status" value="1"/>
</dbReference>
<dbReference type="InterPro" id="IPR036364">
    <property type="entry name" value="SEA_dom_sf"/>
</dbReference>
<dbReference type="Pfam" id="PF00057">
    <property type="entry name" value="Ldl_recept_a"/>
    <property type="match status" value="1"/>
</dbReference>
<evidence type="ECO:0000256" key="2">
    <source>
        <dbReference type="ARBA" id="ARBA00004606"/>
    </source>
</evidence>
<dbReference type="Pfam" id="PF00089">
    <property type="entry name" value="Trypsin"/>
    <property type="match status" value="1"/>
</dbReference>
<dbReference type="PANTHER" id="PTHR24252">
    <property type="entry name" value="ACROSIN-RELATED"/>
    <property type="match status" value="1"/>
</dbReference>
<dbReference type="Gene3D" id="4.10.400.10">
    <property type="entry name" value="Low-density Lipoprotein Receptor"/>
    <property type="match status" value="1"/>
</dbReference>
<dbReference type="InterPro" id="IPR020067">
    <property type="entry name" value="Frizzled_dom"/>
</dbReference>
<evidence type="ECO:0000256" key="6">
    <source>
        <dbReference type="ARBA" id="ARBA00022825"/>
    </source>
</evidence>
<dbReference type="EnsemblMetazoa" id="XM_038196007.1">
    <property type="protein sequence ID" value="XP_038051935.1"/>
    <property type="gene ID" value="LOC119724795"/>
</dbReference>
<keyword evidence="4 13" id="KW-0812">Transmembrane</keyword>
<dbReference type="InterPro" id="IPR002172">
    <property type="entry name" value="LDrepeatLR_classA_rpt"/>
</dbReference>
<evidence type="ECO:0000313" key="18">
    <source>
        <dbReference type="EnsemblMetazoa" id="XP_038051935.1"/>
    </source>
</evidence>
<keyword evidence="8 13" id="KW-1133">Transmembrane helix</keyword>
<dbReference type="OrthoDB" id="5979691at2759"/>
<dbReference type="PROSITE" id="PS50068">
    <property type="entry name" value="LDLRA_2"/>
    <property type="match status" value="1"/>
</dbReference>
<evidence type="ECO:0000313" key="19">
    <source>
        <dbReference type="Proteomes" id="UP000887568"/>
    </source>
</evidence>
<dbReference type="PROSITE" id="PS50240">
    <property type="entry name" value="TRYPSIN_DOM"/>
    <property type="match status" value="1"/>
</dbReference>
<organism evidence="18 19">
    <name type="scientific">Patiria miniata</name>
    <name type="common">Bat star</name>
    <name type="synonym">Asterina miniata</name>
    <dbReference type="NCBI Taxonomy" id="46514"/>
    <lineage>
        <taxon>Eukaryota</taxon>
        <taxon>Metazoa</taxon>
        <taxon>Echinodermata</taxon>
        <taxon>Eleutherozoa</taxon>
        <taxon>Asterozoa</taxon>
        <taxon>Asteroidea</taxon>
        <taxon>Valvatacea</taxon>
        <taxon>Valvatida</taxon>
        <taxon>Asterinidae</taxon>
        <taxon>Patiria</taxon>
    </lineage>
</organism>
<evidence type="ECO:0000256" key="7">
    <source>
        <dbReference type="ARBA" id="ARBA00022968"/>
    </source>
</evidence>
<dbReference type="GO" id="GO:0007340">
    <property type="term" value="P:acrosome reaction"/>
    <property type="evidence" value="ECO:0007669"/>
    <property type="project" value="TreeGrafter"/>
</dbReference>
<keyword evidence="7" id="KW-0735">Signal-anchor</keyword>
<feature type="domain" description="FZ" evidence="16">
    <location>
        <begin position="657"/>
        <end position="786"/>
    </location>
</feature>
<evidence type="ECO:0000256" key="10">
    <source>
        <dbReference type="ARBA" id="ARBA00023157"/>
    </source>
</evidence>
<dbReference type="GO" id="GO:0006508">
    <property type="term" value="P:proteolysis"/>
    <property type="evidence" value="ECO:0007669"/>
    <property type="project" value="UniProtKB-KW"/>
</dbReference>
<comment type="subcellular location">
    <subcellularLocation>
        <location evidence="1">Cell membrane</location>
        <topology evidence="1">Single-pass membrane protein</topology>
    </subcellularLocation>
    <subcellularLocation>
        <location evidence="2">Membrane</location>
        <topology evidence="2">Single-pass type II membrane protein</topology>
    </subcellularLocation>
</comment>
<dbReference type="SUPFAM" id="SSF49854">
    <property type="entry name" value="Spermadhesin, CUB domain"/>
    <property type="match status" value="1"/>
</dbReference>
<evidence type="ECO:0000256" key="12">
    <source>
        <dbReference type="SAM" id="MobiDB-lite"/>
    </source>
</evidence>
<dbReference type="InterPro" id="IPR001314">
    <property type="entry name" value="Peptidase_S1A"/>
</dbReference>
<comment type="caution">
    <text evidence="11">Lacks conserved residue(s) required for the propagation of feature annotation.</text>
</comment>
<dbReference type="InterPro" id="IPR018114">
    <property type="entry name" value="TRYPSIN_HIS"/>
</dbReference>
<dbReference type="AlphaFoldDB" id="A0A913ZLF9"/>
<sequence>METTTDCSDLHGSDEDDSVPRLGGSGTKDSASELARKLLEERAAHCCSCDLVAKKPYPGGRGGRDKADTRGRTDQEELLMPGVMGDRAPTTRGRMGSGQELEEDSSTESRDTVSETHPYHVHIVERCPNGDPVVTFVPEPEANGKGHFIRLPVVVSKYWGPDSYRAKKPGRCVAKAIVSLGTLLLVAVICFLAGYFAVDFPSEESSTAYSKGPVRVEMESSLRQHYVTSYNDRNSQRYQDFSRNFTKAVDDVFGKSPLQDEYSHCTVDRLRRGSVIVEFTVQLNGPPTSDHAEKSPSGDVELATRRAIVGILRDAVTSGQLASLNVDSDSIKVIRVVFGQSPASTSVPRTLWPEWASELKTEPVVFGQSPASTSMPRTLWPEWASVLKTEPGLVNQRGCGTRAVDKPSLTRILGGTDALPGRWPWLGSIKYQLGDELAHRCAASLLNPEWAITAAHCVDGGVGDILDHIIFGDNDLDGTSSSRQKVDVERMIVHPGFSISRHDNDIALLKLRQRVRFDENVSPVCVETEPYEVERYRECYIAGWGHTQESGNISRILQEAEIPLVGKPLCFEQFRDEVWETFSPITDNMICAGKVTGGIDSCQSDSGGPLMCQGVDGSWRIVGLTSFGYGCGRPNYSGVYTRVSRYWEYVTSVVQGEPTITCEELTYPTCLNRLPYTKVFPNSQDDLSLLFTLLPNATDHAHPTNQSSLVTTSTPSRELMETLVCLTAFPSCETSGEPSLVPCRRFCQSTLDIQFAISARCEKYPDGATRDTVYCRKGINADCGPTQLYPSSSNHSVITSPYLPGLPYRTVGCTWWVSAPPCTVLVFKFTRFSFPPTGRGKIVTIGSGNDAQNRTSTLHKFFGPATPAPLVVPSTQAWLSFASVADLFNEPVKDSYFTVEVHVADVREQDLAGDVCLLGLGDCTENQSCFPDWWRCDGLTDCSDGEDEANCPSTYSPNTTYTTVP</sequence>
<keyword evidence="9 13" id="KW-0472">Membrane</keyword>
<dbReference type="InterPro" id="IPR043504">
    <property type="entry name" value="Peptidase_S1_PA_chymotrypsin"/>
</dbReference>
<dbReference type="PROSITE" id="PS50024">
    <property type="entry name" value="SEA"/>
    <property type="match status" value="1"/>
</dbReference>
<feature type="domain" description="SEA" evidence="15">
    <location>
        <begin position="206"/>
        <end position="338"/>
    </location>
</feature>
<dbReference type="Gene3D" id="3.30.70.960">
    <property type="entry name" value="SEA domain"/>
    <property type="match status" value="1"/>
</dbReference>
<dbReference type="Proteomes" id="UP000887568">
    <property type="component" value="Unplaced"/>
</dbReference>
<dbReference type="InterPro" id="IPR000859">
    <property type="entry name" value="CUB_dom"/>
</dbReference>
<evidence type="ECO:0000259" key="16">
    <source>
        <dbReference type="PROSITE" id="PS50038"/>
    </source>
</evidence>
<dbReference type="SUPFAM" id="SSF82671">
    <property type="entry name" value="SEA domain"/>
    <property type="match status" value="1"/>
</dbReference>
<feature type="region of interest" description="Disordered" evidence="12">
    <location>
        <begin position="52"/>
        <end position="113"/>
    </location>
</feature>
<dbReference type="Gene3D" id="2.40.10.10">
    <property type="entry name" value="Trypsin-like serine proteases"/>
    <property type="match status" value="1"/>
</dbReference>
<dbReference type="PANTHER" id="PTHR24252:SF7">
    <property type="entry name" value="HYALIN"/>
    <property type="match status" value="1"/>
</dbReference>
<dbReference type="InterPro" id="IPR036055">
    <property type="entry name" value="LDL_receptor-like_sf"/>
</dbReference>
<evidence type="ECO:0000256" key="4">
    <source>
        <dbReference type="ARBA" id="ARBA00022692"/>
    </source>
</evidence>
<feature type="compositionally biased region" description="Basic and acidic residues" evidence="12">
    <location>
        <begin position="62"/>
        <end position="75"/>
    </location>
</feature>
<keyword evidence="5" id="KW-0378">Hydrolase</keyword>
<dbReference type="GeneID" id="119724795"/>
<accession>A0A913ZLF9</accession>
<feature type="transmembrane region" description="Helical" evidence="13">
    <location>
        <begin position="173"/>
        <end position="198"/>
    </location>
</feature>
<keyword evidence="10 11" id="KW-1015">Disulfide bond</keyword>
<dbReference type="Gene3D" id="1.10.2000.10">
    <property type="entry name" value="Frizzled cysteine-rich domain"/>
    <property type="match status" value="1"/>
</dbReference>
<dbReference type="InterPro" id="IPR035914">
    <property type="entry name" value="Sperma_CUB_dom_sf"/>
</dbReference>
<feature type="domain" description="CUB" evidence="14">
    <location>
        <begin position="783"/>
        <end position="899"/>
    </location>
</feature>
<evidence type="ECO:0000256" key="8">
    <source>
        <dbReference type="ARBA" id="ARBA00022989"/>
    </source>
</evidence>
<dbReference type="PRINTS" id="PR00722">
    <property type="entry name" value="CHYMOTRYPSIN"/>
</dbReference>
<dbReference type="GO" id="GO:0005886">
    <property type="term" value="C:plasma membrane"/>
    <property type="evidence" value="ECO:0007669"/>
    <property type="project" value="UniProtKB-SubCell"/>
</dbReference>
<dbReference type="PROSITE" id="PS01180">
    <property type="entry name" value="CUB"/>
    <property type="match status" value="1"/>
</dbReference>
<keyword evidence="19" id="KW-1185">Reference proteome</keyword>
<evidence type="ECO:0000256" key="13">
    <source>
        <dbReference type="SAM" id="Phobius"/>
    </source>
</evidence>
<evidence type="ECO:0000256" key="1">
    <source>
        <dbReference type="ARBA" id="ARBA00004162"/>
    </source>
</evidence>
<reference evidence="18" key="1">
    <citation type="submission" date="2022-11" db="UniProtKB">
        <authorList>
            <consortium name="EnsemblMetazoa"/>
        </authorList>
    </citation>
    <scope>IDENTIFICATION</scope>
</reference>
<dbReference type="SMART" id="SM00192">
    <property type="entry name" value="LDLa"/>
    <property type="match status" value="1"/>
</dbReference>
<feature type="region of interest" description="Disordered" evidence="12">
    <location>
        <begin position="1"/>
        <end position="33"/>
    </location>
</feature>
<dbReference type="InterPro" id="IPR000082">
    <property type="entry name" value="SEA_dom"/>
</dbReference>
<dbReference type="Pfam" id="PF01390">
    <property type="entry name" value="SEA"/>
    <property type="match status" value="1"/>
</dbReference>
<dbReference type="InterPro" id="IPR009003">
    <property type="entry name" value="Peptidase_S1_PA"/>
</dbReference>
<dbReference type="PROSITE" id="PS00134">
    <property type="entry name" value="TRYPSIN_HIS"/>
    <property type="match status" value="1"/>
</dbReference>
<dbReference type="FunFam" id="2.40.10.10:FF:000003">
    <property type="entry name" value="Transmembrane serine protease 3"/>
    <property type="match status" value="1"/>
</dbReference>
<feature type="domain" description="Peptidase S1" evidence="17">
    <location>
        <begin position="412"/>
        <end position="655"/>
    </location>
</feature>
<protein>
    <submittedName>
        <fullName evidence="18">Uncharacterized protein</fullName>
    </submittedName>
</protein>
<dbReference type="CDD" id="cd00190">
    <property type="entry name" value="Tryp_SPc"/>
    <property type="match status" value="1"/>
</dbReference>
<dbReference type="InterPro" id="IPR036790">
    <property type="entry name" value="Frizzled_dom_sf"/>
</dbReference>
<dbReference type="RefSeq" id="XP_038051935.1">
    <property type="nucleotide sequence ID" value="XM_038196007.1"/>
</dbReference>
<evidence type="ECO:0000256" key="9">
    <source>
        <dbReference type="ARBA" id="ARBA00023136"/>
    </source>
</evidence>
<keyword evidence="6" id="KW-0720">Serine protease</keyword>
<dbReference type="SUPFAM" id="SSF57424">
    <property type="entry name" value="LDL receptor-like module"/>
    <property type="match status" value="1"/>
</dbReference>
<dbReference type="SUPFAM" id="SSF50494">
    <property type="entry name" value="Trypsin-like serine proteases"/>
    <property type="match status" value="1"/>
</dbReference>
<dbReference type="SMART" id="SM00200">
    <property type="entry name" value="SEA"/>
    <property type="match status" value="1"/>
</dbReference>